<dbReference type="GO" id="GO:0005739">
    <property type="term" value="C:mitochondrion"/>
    <property type="evidence" value="ECO:0007669"/>
    <property type="project" value="UniProtKB-SubCell"/>
</dbReference>
<gene>
    <name evidence="8" type="ORF">CC86DRAFT_400655</name>
</gene>
<evidence type="ECO:0000256" key="4">
    <source>
        <dbReference type="ARBA" id="ARBA00023128"/>
    </source>
</evidence>
<dbReference type="Proteomes" id="UP000799424">
    <property type="component" value="Unassembled WGS sequence"/>
</dbReference>
<name>A0A6A7AEY8_9PLEO</name>
<dbReference type="EMBL" id="MU006217">
    <property type="protein sequence ID" value="KAF2831871.1"/>
    <property type="molecule type" value="Genomic_DNA"/>
</dbReference>
<dbReference type="OrthoDB" id="74240at2759"/>
<organism evidence="8 9">
    <name type="scientific">Ophiobolus disseminans</name>
    <dbReference type="NCBI Taxonomy" id="1469910"/>
    <lineage>
        <taxon>Eukaryota</taxon>
        <taxon>Fungi</taxon>
        <taxon>Dikarya</taxon>
        <taxon>Ascomycota</taxon>
        <taxon>Pezizomycotina</taxon>
        <taxon>Dothideomycetes</taxon>
        <taxon>Pleosporomycetidae</taxon>
        <taxon>Pleosporales</taxon>
        <taxon>Pleosporineae</taxon>
        <taxon>Phaeosphaeriaceae</taxon>
        <taxon>Ophiobolus</taxon>
    </lineage>
</organism>
<proteinExistence type="inferred from homology"/>
<dbReference type="CDD" id="cd20262">
    <property type="entry name" value="Complex1_LYR_LYRM2"/>
    <property type="match status" value="1"/>
</dbReference>
<sequence>MQSRIHITALHNPDLHTRIYLRLELLHPLHIQEFRPGMLRRYATVASKPPSRLRARGKSPVGLDHFIQRQRALALWREIVRSTAHIPDKGARQDMRQFARSEFEQHRNVTDLGHIRYLISYGKTQFQTMKGTLINSGVLTE</sequence>
<keyword evidence="9" id="KW-1185">Reference proteome</keyword>
<evidence type="ECO:0000256" key="2">
    <source>
        <dbReference type="ARBA" id="ARBA00009508"/>
    </source>
</evidence>
<evidence type="ECO:0000313" key="9">
    <source>
        <dbReference type="Proteomes" id="UP000799424"/>
    </source>
</evidence>
<reference evidence="8" key="1">
    <citation type="journal article" date="2020" name="Stud. Mycol.">
        <title>101 Dothideomycetes genomes: a test case for predicting lifestyles and emergence of pathogens.</title>
        <authorList>
            <person name="Haridas S."/>
            <person name="Albert R."/>
            <person name="Binder M."/>
            <person name="Bloem J."/>
            <person name="Labutti K."/>
            <person name="Salamov A."/>
            <person name="Andreopoulos B."/>
            <person name="Baker S."/>
            <person name="Barry K."/>
            <person name="Bills G."/>
            <person name="Bluhm B."/>
            <person name="Cannon C."/>
            <person name="Castanera R."/>
            <person name="Culley D."/>
            <person name="Daum C."/>
            <person name="Ezra D."/>
            <person name="Gonzalez J."/>
            <person name="Henrissat B."/>
            <person name="Kuo A."/>
            <person name="Liang C."/>
            <person name="Lipzen A."/>
            <person name="Lutzoni F."/>
            <person name="Magnuson J."/>
            <person name="Mondo S."/>
            <person name="Nolan M."/>
            <person name="Ohm R."/>
            <person name="Pangilinan J."/>
            <person name="Park H.-J."/>
            <person name="Ramirez L."/>
            <person name="Alfaro M."/>
            <person name="Sun H."/>
            <person name="Tritt A."/>
            <person name="Yoshinaga Y."/>
            <person name="Zwiers L.-H."/>
            <person name="Turgeon B."/>
            <person name="Goodwin S."/>
            <person name="Spatafora J."/>
            <person name="Crous P."/>
            <person name="Grigoriev I."/>
        </authorList>
    </citation>
    <scope>NUCLEOTIDE SEQUENCE</scope>
    <source>
        <strain evidence="8">CBS 113818</strain>
    </source>
</reference>
<evidence type="ECO:0000256" key="6">
    <source>
        <dbReference type="ARBA" id="ARBA00044735"/>
    </source>
</evidence>
<dbReference type="InterPro" id="IPR008011">
    <property type="entry name" value="Complex1_LYR_dom"/>
</dbReference>
<dbReference type="AlphaFoldDB" id="A0A6A7AEY8"/>
<keyword evidence="4" id="KW-0496">Mitochondrion</keyword>
<keyword evidence="3" id="KW-0809">Transit peptide</keyword>
<dbReference type="Pfam" id="PF05347">
    <property type="entry name" value="Complex1_LYR"/>
    <property type="match status" value="1"/>
</dbReference>
<protein>
    <recommendedName>
        <fullName evidence="5">LYR motif-containing protein 2</fullName>
    </recommendedName>
</protein>
<dbReference type="PANTHER" id="PTHR13675">
    <property type="entry name" value="LYR MOTIF-CONTAINING PROTEIN 2"/>
    <property type="match status" value="1"/>
</dbReference>
<comment type="function">
    <text evidence="6">Involved in efficient integration of the N-module into mitochondrial respiratory chain complex I.</text>
</comment>
<dbReference type="PANTHER" id="PTHR13675:SF0">
    <property type="entry name" value="LYR MOTIF-CONTAINING PROTEIN 2"/>
    <property type="match status" value="1"/>
</dbReference>
<accession>A0A6A7AEY8</accession>
<evidence type="ECO:0000256" key="5">
    <source>
        <dbReference type="ARBA" id="ARBA00026235"/>
    </source>
</evidence>
<evidence type="ECO:0000313" key="8">
    <source>
        <dbReference type="EMBL" id="KAF2831871.1"/>
    </source>
</evidence>
<feature type="domain" description="Complex 1 LYR protein" evidence="7">
    <location>
        <begin position="70"/>
        <end position="127"/>
    </location>
</feature>
<comment type="similarity">
    <text evidence="2">Belongs to the complex I LYR family.</text>
</comment>
<evidence type="ECO:0000256" key="3">
    <source>
        <dbReference type="ARBA" id="ARBA00022946"/>
    </source>
</evidence>
<comment type="subcellular location">
    <subcellularLocation>
        <location evidence="1">Mitochondrion</location>
    </subcellularLocation>
</comment>
<dbReference type="InterPro" id="IPR045293">
    <property type="entry name" value="Complex1_LYR_LYRM2"/>
</dbReference>
<evidence type="ECO:0000259" key="7">
    <source>
        <dbReference type="Pfam" id="PF05347"/>
    </source>
</evidence>
<evidence type="ECO:0000256" key="1">
    <source>
        <dbReference type="ARBA" id="ARBA00004173"/>
    </source>
</evidence>